<dbReference type="AlphaFoldDB" id="A0AAI8XJT6"/>
<proteinExistence type="inferred from homology"/>
<name>A0AAI8XJT6_MYCME</name>
<feature type="transmembrane region" description="Helical" evidence="7">
    <location>
        <begin position="30"/>
        <end position="50"/>
    </location>
</feature>
<feature type="transmembrane region" description="Helical" evidence="7">
    <location>
        <begin position="90"/>
        <end position="109"/>
    </location>
</feature>
<comment type="similarity">
    <text evidence="2">Belongs to the UPF0126 family.</text>
</comment>
<evidence type="ECO:0000256" key="6">
    <source>
        <dbReference type="ARBA" id="ARBA00023136"/>
    </source>
</evidence>
<dbReference type="InterPro" id="IPR005115">
    <property type="entry name" value="Gly_transporter"/>
</dbReference>
<evidence type="ECO:0000256" key="1">
    <source>
        <dbReference type="ARBA" id="ARBA00004651"/>
    </source>
</evidence>
<keyword evidence="6 7" id="KW-0472">Membrane</keyword>
<dbReference type="PANTHER" id="PTHR30506">
    <property type="entry name" value="INNER MEMBRANE PROTEIN"/>
    <property type="match status" value="1"/>
</dbReference>
<evidence type="ECO:0000313" key="9">
    <source>
        <dbReference type="EMBL" id="BBX33583.1"/>
    </source>
</evidence>
<feature type="domain" description="Glycine transporter" evidence="8">
    <location>
        <begin position="92"/>
        <end position="164"/>
    </location>
</feature>
<dbReference type="EMBL" id="AP022567">
    <property type="protein sequence ID" value="BBX33583.1"/>
    <property type="molecule type" value="Genomic_DNA"/>
</dbReference>
<dbReference type="Pfam" id="PF03458">
    <property type="entry name" value="Gly_transporter"/>
    <property type="match status" value="2"/>
</dbReference>
<reference evidence="9" key="2">
    <citation type="submission" date="2020-02" db="EMBL/GenBank/DDBJ databases">
        <authorList>
            <person name="Matsumoto Y."/>
            <person name="Motooka D."/>
            <person name="Nakamura S."/>
        </authorList>
    </citation>
    <scope>NUCLEOTIDE SEQUENCE</scope>
    <source>
        <strain evidence="9">JCM 12375</strain>
    </source>
</reference>
<dbReference type="PANTHER" id="PTHR30506:SF3">
    <property type="entry name" value="UPF0126 INNER MEMBRANE PROTEIN YADS-RELATED"/>
    <property type="match status" value="1"/>
</dbReference>
<dbReference type="EMBL" id="AP027452">
    <property type="protein sequence ID" value="BDY27819.1"/>
    <property type="molecule type" value="Genomic_DNA"/>
</dbReference>
<dbReference type="Proteomes" id="UP001241092">
    <property type="component" value="Chromosome"/>
</dbReference>
<feature type="domain" description="Glycine transporter" evidence="8">
    <location>
        <begin position="5"/>
        <end position="78"/>
    </location>
</feature>
<keyword evidence="5 7" id="KW-1133">Transmembrane helix</keyword>
<evidence type="ECO:0000256" key="7">
    <source>
        <dbReference type="SAM" id="Phobius"/>
    </source>
</evidence>
<evidence type="ECO:0000256" key="3">
    <source>
        <dbReference type="ARBA" id="ARBA00022475"/>
    </source>
</evidence>
<comment type="subcellular location">
    <subcellularLocation>
        <location evidence="1">Cell membrane</location>
        <topology evidence="1">Multi-pass membrane protein</topology>
    </subcellularLocation>
</comment>
<reference evidence="10" key="3">
    <citation type="submission" date="2023-03" db="EMBL/GenBank/DDBJ databases">
        <title>Draft genome sequence of a Mycolicibacterium mageritense strain H4_3_1 isolated from a hybrid biological-inorganic system reactor.</title>
        <authorList>
            <person name="Feng X."/>
            <person name="Kazama D."/>
            <person name="Sato K."/>
            <person name="Kobayashi H."/>
        </authorList>
    </citation>
    <scope>NUCLEOTIDE SEQUENCE</scope>
    <source>
        <strain evidence="10">H4_3_1</strain>
    </source>
</reference>
<keyword evidence="4 7" id="KW-0812">Transmembrane</keyword>
<evidence type="ECO:0000313" key="11">
    <source>
        <dbReference type="Proteomes" id="UP000465622"/>
    </source>
</evidence>
<evidence type="ECO:0000259" key="8">
    <source>
        <dbReference type="Pfam" id="PF03458"/>
    </source>
</evidence>
<feature type="transmembrane region" description="Helical" evidence="7">
    <location>
        <begin position="62"/>
        <end position="83"/>
    </location>
</feature>
<dbReference type="GO" id="GO:0005886">
    <property type="term" value="C:plasma membrane"/>
    <property type="evidence" value="ECO:0007669"/>
    <property type="project" value="UniProtKB-SubCell"/>
</dbReference>
<feature type="transmembrane region" description="Helical" evidence="7">
    <location>
        <begin position="115"/>
        <end position="136"/>
    </location>
</feature>
<evidence type="ECO:0000256" key="5">
    <source>
        <dbReference type="ARBA" id="ARBA00022989"/>
    </source>
</evidence>
<protein>
    <submittedName>
        <fullName evidence="9">Membrane protein</fullName>
    </submittedName>
</protein>
<evidence type="ECO:0000256" key="2">
    <source>
        <dbReference type="ARBA" id="ARBA00008193"/>
    </source>
</evidence>
<evidence type="ECO:0000313" key="10">
    <source>
        <dbReference type="EMBL" id="BDY27819.1"/>
    </source>
</evidence>
<accession>A0AAI8XJT6</accession>
<keyword evidence="11" id="KW-1185">Reference proteome</keyword>
<organism evidence="10 12">
    <name type="scientific">Mycolicibacterium mageritense</name>
    <name type="common">Mycobacterium mageritense</name>
    <dbReference type="NCBI Taxonomy" id="53462"/>
    <lineage>
        <taxon>Bacteria</taxon>
        <taxon>Bacillati</taxon>
        <taxon>Actinomycetota</taxon>
        <taxon>Actinomycetes</taxon>
        <taxon>Mycobacteriales</taxon>
        <taxon>Mycobacteriaceae</taxon>
        <taxon>Mycolicibacterium</taxon>
    </lineage>
</organism>
<dbReference type="Proteomes" id="UP000465622">
    <property type="component" value="Chromosome"/>
</dbReference>
<reference evidence="9 11" key="1">
    <citation type="journal article" date="2019" name="Emerg. Microbes Infect.">
        <title>Comprehensive subspecies identification of 175 nontuberculous mycobacteria species based on 7547 genomic profiles.</title>
        <authorList>
            <person name="Matsumoto Y."/>
            <person name="Kinjo T."/>
            <person name="Motooka D."/>
            <person name="Nabeya D."/>
            <person name="Jung N."/>
            <person name="Uechi K."/>
            <person name="Horii T."/>
            <person name="Iida T."/>
            <person name="Fujita J."/>
            <person name="Nakamura S."/>
        </authorList>
    </citation>
    <scope>NUCLEOTIDE SEQUENCE [LARGE SCALE GENOMIC DNA]</scope>
    <source>
        <strain evidence="9 11">JCM 12375</strain>
    </source>
</reference>
<gene>
    <name evidence="10" type="ORF">hbim_01749</name>
    <name evidence="9" type="ORF">MMAGJ_28650</name>
</gene>
<keyword evidence="3" id="KW-1003">Cell membrane</keyword>
<feature type="transmembrane region" description="Helical" evidence="7">
    <location>
        <begin position="6"/>
        <end position="23"/>
    </location>
</feature>
<evidence type="ECO:0000313" key="12">
    <source>
        <dbReference type="Proteomes" id="UP001241092"/>
    </source>
</evidence>
<dbReference type="RefSeq" id="WP_036431249.1">
    <property type="nucleotide sequence ID" value="NZ_AP022567.1"/>
</dbReference>
<evidence type="ECO:0000256" key="4">
    <source>
        <dbReference type="ARBA" id="ARBA00022692"/>
    </source>
</evidence>
<sequence length="208" mass="21501">MLQLVLNYLGIAVFASSGAMVAIRKGFDLFGIAALGVMTGVGGGVVRDIFLNVSPPTSIQHWPNVTVALAATAVATLTARLFIRMRRIVLSLDAVGMGFFATSGAAIAVDHGASWFAAVLIGMTTAIGGGIIRDVLAREVPLLLGPDDLYAVPAMLGATTYAVIDYSGPQWVGLVVGTVLATLLRVAGLRFGWHLPTGPADLIARGDA</sequence>
<feature type="transmembrane region" description="Helical" evidence="7">
    <location>
        <begin position="170"/>
        <end position="187"/>
    </location>
</feature>